<dbReference type="InterPro" id="IPR046341">
    <property type="entry name" value="SET_dom_sf"/>
</dbReference>
<feature type="compositionally biased region" description="Basic and acidic residues" evidence="5">
    <location>
        <begin position="42"/>
        <end position="52"/>
    </location>
</feature>
<reference evidence="9" key="1">
    <citation type="journal article" date="2006" name="PLoS Biol.">
        <title>Macronuclear genome sequence of the ciliate Tetrahymena thermophila, a model eukaryote.</title>
        <authorList>
            <person name="Eisen J.A."/>
            <person name="Coyne R.S."/>
            <person name="Wu M."/>
            <person name="Wu D."/>
            <person name="Thiagarajan M."/>
            <person name="Wortman J.R."/>
            <person name="Badger J.H."/>
            <person name="Ren Q."/>
            <person name="Amedeo P."/>
            <person name="Jones K.M."/>
            <person name="Tallon L.J."/>
            <person name="Delcher A.L."/>
            <person name="Salzberg S.L."/>
            <person name="Silva J.C."/>
            <person name="Haas B.J."/>
            <person name="Majoros W.H."/>
            <person name="Farzad M."/>
            <person name="Carlton J.M."/>
            <person name="Smith R.K. Jr."/>
            <person name="Garg J."/>
            <person name="Pearlman R.E."/>
            <person name="Karrer K.M."/>
            <person name="Sun L."/>
            <person name="Manning G."/>
            <person name="Elde N.C."/>
            <person name="Turkewitz A.P."/>
            <person name="Asai D.J."/>
            <person name="Wilkes D.E."/>
            <person name="Wang Y."/>
            <person name="Cai H."/>
            <person name="Collins K."/>
            <person name="Stewart B.A."/>
            <person name="Lee S.R."/>
            <person name="Wilamowska K."/>
            <person name="Weinberg Z."/>
            <person name="Ruzzo W.L."/>
            <person name="Wloga D."/>
            <person name="Gaertig J."/>
            <person name="Frankel J."/>
            <person name="Tsao C.-C."/>
            <person name="Gorovsky M.A."/>
            <person name="Keeling P.J."/>
            <person name="Waller R.F."/>
            <person name="Patron N.J."/>
            <person name="Cherry J.M."/>
            <person name="Stover N.A."/>
            <person name="Krieger C.J."/>
            <person name="del Toro C."/>
            <person name="Ryder H.F."/>
            <person name="Williamson S.C."/>
            <person name="Barbeau R.A."/>
            <person name="Hamilton E.P."/>
            <person name="Orias E."/>
        </authorList>
    </citation>
    <scope>NUCLEOTIDE SEQUENCE [LARGE SCALE GENOMIC DNA]</scope>
    <source>
        <strain evidence="9">SB210</strain>
    </source>
</reference>
<dbReference type="InterPro" id="IPR001214">
    <property type="entry name" value="SET_dom"/>
</dbReference>
<feature type="compositionally biased region" description="Basic and acidic residues" evidence="5">
    <location>
        <begin position="1219"/>
        <end position="1234"/>
    </location>
</feature>
<dbReference type="PROSITE" id="PS50280">
    <property type="entry name" value="SET"/>
    <property type="match status" value="1"/>
</dbReference>
<feature type="compositionally biased region" description="Low complexity" evidence="5">
    <location>
        <begin position="154"/>
        <end position="173"/>
    </location>
</feature>
<dbReference type="Proteomes" id="UP000009168">
    <property type="component" value="Unassembled WGS sequence"/>
</dbReference>
<feature type="compositionally biased region" description="Low complexity" evidence="5">
    <location>
        <begin position="2091"/>
        <end position="2100"/>
    </location>
</feature>
<dbReference type="InterPro" id="IPR045606">
    <property type="entry name" value="ATXR3_C"/>
</dbReference>
<evidence type="ECO:0000256" key="4">
    <source>
        <dbReference type="SAM" id="Coils"/>
    </source>
</evidence>
<feature type="compositionally biased region" description="Low complexity" evidence="5">
    <location>
        <begin position="2154"/>
        <end position="2164"/>
    </location>
</feature>
<feature type="compositionally biased region" description="Basic and acidic residues" evidence="5">
    <location>
        <begin position="1131"/>
        <end position="1163"/>
    </location>
</feature>
<feature type="compositionally biased region" description="Low complexity" evidence="5">
    <location>
        <begin position="1915"/>
        <end position="1948"/>
    </location>
</feature>
<accession>I7M6H1</accession>
<evidence type="ECO:0000259" key="6">
    <source>
        <dbReference type="PROSITE" id="PS50280"/>
    </source>
</evidence>
<feature type="compositionally biased region" description="Low complexity" evidence="5">
    <location>
        <begin position="2124"/>
        <end position="2133"/>
    </location>
</feature>
<dbReference type="InParanoid" id="I7M6H1"/>
<evidence type="ECO:0000313" key="8">
    <source>
        <dbReference type="EMBL" id="EAR85193.3"/>
    </source>
</evidence>
<dbReference type="GO" id="GO:0032259">
    <property type="term" value="P:methylation"/>
    <property type="evidence" value="ECO:0007669"/>
    <property type="project" value="UniProtKB-KW"/>
</dbReference>
<feature type="compositionally biased region" description="Basic and acidic residues" evidence="5">
    <location>
        <begin position="2022"/>
        <end position="2041"/>
    </location>
</feature>
<dbReference type="Pfam" id="PF19633">
    <property type="entry name" value="SDG2_C"/>
    <property type="match status" value="2"/>
</dbReference>
<feature type="compositionally biased region" description="Polar residues" evidence="5">
    <location>
        <begin position="133"/>
        <end position="143"/>
    </location>
</feature>
<dbReference type="EMBL" id="GG662587">
    <property type="protein sequence ID" value="EAR85193.3"/>
    <property type="molecule type" value="Genomic_DNA"/>
</dbReference>
<feature type="compositionally biased region" description="Polar residues" evidence="5">
    <location>
        <begin position="58"/>
        <end position="67"/>
    </location>
</feature>
<feature type="compositionally biased region" description="Polar residues" evidence="5">
    <location>
        <begin position="1121"/>
        <end position="1130"/>
    </location>
</feature>
<feature type="compositionally biased region" description="Basic residues" evidence="5">
    <location>
        <begin position="1274"/>
        <end position="1290"/>
    </location>
</feature>
<evidence type="ECO:0000313" key="9">
    <source>
        <dbReference type="Proteomes" id="UP000009168"/>
    </source>
</evidence>
<dbReference type="PANTHER" id="PTHR46655">
    <property type="entry name" value="HISTONE-LYSINE N-METHYLTRANSFERASE ATXR3"/>
    <property type="match status" value="1"/>
</dbReference>
<feature type="domain" description="Post-SET" evidence="7">
    <location>
        <begin position="954"/>
        <end position="970"/>
    </location>
</feature>
<feature type="compositionally biased region" description="Polar residues" evidence="5">
    <location>
        <begin position="1187"/>
        <end position="1197"/>
    </location>
</feature>
<feature type="region of interest" description="Disordered" evidence="5">
    <location>
        <begin position="1755"/>
        <end position="1791"/>
    </location>
</feature>
<dbReference type="PANTHER" id="PTHR46655:SF1">
    <property type="entry name" value="HISTONE-LYSINE N-METHYLTRANSFERASE ATXR3"/>
    <property type="match status" value="1"/>
</dbReference>
<name>I7M6H1_TETTS</name>
<evidence type="ECO:0000256" key="1">
    <source>
        <dbReference type="ARBA" id="ARBA00022603"/>
    </source>
</evidence>
<evidence type="ECO:0000256" key="2">
    <source>
        <dbReference type="ARBA" id="ARBA00022679"/>
    </source>
</evidence>
<feature type="region of interest" description="Disordered" evidence="5">
    <location>
        <begin position="1"/>
        <end position="194"/>
    </location>
</feature>
<evidence type="ECO:0000256" key="3">
    <source>
        <dbReference type="ARBA" id="ARBA00022691"/>
    </source>
</evidence>
<dbReference type="eggNOG" id="KOG1080">
    <property type="taxonomic scope" value="Eukaryota"/>
</dbReference>
<dbReference type="InterPro" id="IPR003616">
    <property type="entry name" value="Post-SET_dom"/>
</dbReference>
<keyword evidence="4" id="KW-0175">Coiled coil</keyword>
<feature type="compositionally biased region" description="Polar residues" evidence="5">
    <location>
        <begin position="1998"/>
        <end position="2017"/>
    </location>
</feature>
<dbReference type="GO" id="GO:0008168">
    <property type="term" value="F:methyltransferase activity"/>
    <property type="evidence" value="ECO:0007669"/>
    <property type="project" value="UniProtKB-KW"/>
</dbReference>
<feature type="compositionally biased region" description="Basic and acidic residues" evidence="5">
    <location>
        <begin position="16"/>
        <end position="25"/>
    </location>
</feature>
<dbReference type="Pfam" id="PF00856">
    <property type="entry name" value="SET"/>
    <property type="match status" value="1"/>
</dbReference>
<keyword evidence="3" id="KW-0949">S-adenosyl-L-methionine</keyword>
<keyword evidence="9" id="KW-1185">Reference proteome</keyword>
<dbReference type="Gene3D" id="2.170.270.10">
    <property type="entry name" value="SET domain"/>
    <property type="match status" value="1"/>
</dbReference>
<dbReference type="SUPFAM" id="SSF82199">
    <property type="entry name" value="SET domain"/>
    <property type="match status" value="1"/>
</dbReference>
<proteinExistence type="predicted"/>
<dbReference type="OrthoDB" id="308383at2759"/>
<evidence type="ECO:0000256" key="5">
    <source>
        <dbReference type="SAM" id="MobiDB-lite"/>
    </source>
</evidence>
<keyword evidence="1" id="KW-0489">Methyltransferase</keyword>
<evidence type="ECO:0000259" key="7">
    <source>
        <dbReference type="PROSITE" id="PS50868"/>
    </source>
</evidence>
<feature type="compositionally biased region" description="Polar residues" evidence="5">
    <location>
        <begin position="26"/>
        <end position="38"/>
    </location>
</feature>
<organism evidence="8 9">
    <name type="scientific">Tetrahymena thermophila (strain SB210)</name>
    <dbReference type="NCBI Taxonomy" id="312017"/>
    <lineage>
        <taxon>Eukaryota</taxon>
        <taxon>Sar</taxon>
        <taxon>Alveolata</taxon>
        <taxon>Ciliophora</taxon>
        <taxon>Intramacronucleata</taxon>
        <taxon>Oligohymenophorea</taxon>
        <taxon>Hymenostomatida</taxon>
        <taxon>Tetrahymenina</taxon>
        <taxon>Tetrahymenidae</taxon>
        <taxon>Tetrahymena</taxon>
    </lineage>
</organism>
<feature type="region of interest" description="Disordered" evidence="5">
    <location>
        <begin position="1111"/>
        <end position="1291"/>
    </location>
</feature>
<feature type="domain" description="SET" evidence="6">
    <location>
        <begin position="802"/>
        <end position="944"/>
    </location>
</feature>
<feature type="compositionally biased region" description="Low complexity" evidence="5">
    <location>
        <begin position="1956"/>
        <end position="1977"/>
    </location>
</feature>
<feature type="compositionally biased region" description="Basic and acidic residues" evidence="5">
    <location>
        <begin position="1981"/>
        <end position="1997"/>
    </location>
</feature>
<feature type="compositionally biased region" description="Basic and acidic residues" evidence="5">
    <location>
        <begin position="1243"/>
        <end position="1266"/>
    </location>
</feature>
<dbReference type="STRING" id="312017.I7M6H1"/>
<dbReference type="KEGG" id="tet:TTHERM_00486440"/>
<sequence>MEQQQKIEDSQVQEEIENHPTDNQHQESLIQENNNSNAAIEIKTDIEIEEQQRQNNQLVEESVQNAVQRYDEQMQIEDDQNQDQQKQEVTDTKNSQYAEEDNNEQKANENNEGDNSVENKNNNNKQKSKRNSTFSVIQESNIIQGERLRTRNPSTSQSLQLQKNSSSQQNTSKPGGGSEQKSQKKSQQNNSEDLDALELLEIRKKQISKEVTGPSNSENYLSKTPDIILQIVDDIIKYDKIDCLRQQFCDSKIEEIPNLAKYGERKKKEDFTIKDQNGNLITIYYQDQIKLKKEEEEKKLQEQMLAKQAEQEKINKQQQISNQTKQLDYDLDKDNNMKLDEFSKDQFANLTPSKDIYFNNDSKRTPQKLLTEEIVLDDHHGIQMQAQTNVGTDFVIEDNNNHHDTALNNLINDELLRQLDEEYNTNKQQQASVDFANINQFDRQIDVQNIQGNNIQNQQIQENGFLEQNQCFSQNLGNMDGQNEINGENEKQLPEQSMIGSYLTELNEDTKYNLEHTTVTSIDRIRDRAINNVYFSFEEVDLDFKKLFIYALYKRCGSIESINYICNIIDNYNSVIQRRAAKSKTILTKIADLQKLFKLDLDNKFQVKTWPFIPTNHRTYECIKEYYPEPPSNKESIYETLRSEKKPVECSESCACMDLNSLGNFSLEQGTWNSECPNRRDRIECTHHDCKNSQGFHGRQKVLGVDVKETLCWGIDQYTKKNIYYILPENEKEEIKFRFIQCSLMKAANLLENDGWEMKKVCDFIIRNSESKKSRINHDESKPKIKYIFSNSDRKFAKILNKAIELKIDQEAFRIHPKGMGVICINRNGIDQNDLIIEYIGEIYRPYRWFERQDFIKKYMKDNNQQDVLPDFYNIMLELHKDEVKGIDILYVDPMQKGNYSSRLSHSCDPNCGTVATISKGYYNISMFALKSIEYGEELAFDYSAVTESKNEHKQSTCLCGTQKCRGKYIELNNNNQKEYNYILDKIHCFLKRNSDLLRSGSEPLTEDDMNLLEKYNLKQNVQKGCEKWLLKWISIILKSVGEEQELFFSDQLISNRFIQQNDKDISLIQKAIEIKEKGGFEVIEAEENLLKQQELQQDQNQIQEQNSIQKYDPSNDKLNQDLQKQQSESIIKEEGDLSNVQEEKIEEEKSQLNDQIEQKIEEEIQNNDDQIDKTKEQVKLQIDNEFAQNKDSNILQKESSKMEPEEGEENNDDEEASLELKDSERKLDQPNKEEGEDVNENSENKTENNKEEEGSNNKISSETRIKSQSVTSNKKKSNNKKQKPKKQVKVRYTQEEIEKLEEKQKIKDLVEKNTIEQLNEKLVQKQNEKQKNIAYLQYLSNVKVENRIQNIIISLDKVKFYLNNVKDIRPPLSYLSQKEIFENLWGRVNKFQKRRKPENQVYSIVEELMDLIKYYSHYKECQYTQKFIELFDPFMTKYVEESYEKALLAWRLFCLNIHSVFNDIIDPQFHAGALLIVLYFYAFTHTYFTPHEYQPFNSEKMTISETEMFNLELLDEDKKNTKKPNKKKNYEEQRSYSSQFIWGQLTVWFKQTVASPQATLSQDRRGTLSYPQLNQSFKTNILTYPFQEKNDKTGRQTFLNHMKEKPKDMWPPEQAKWSFKNALKNYGTLLFEGVHSQKLFENLIEKVIELIDGSFEEKLKLFIQVENKLSQQTEQDIQEIQTECFDVIKQQLTVMNFQTVEKTLEQLKQDQLLIQQQSNLVDPDSKMQLRTVRKKQKDQEDDDFFYGDILKKKPQQPVNQQNSTKQKDVSTNSNSNKQQEEIKETQISHTTSELKKRKFNEYILNDEDECYIEEDESIEDIIKESSNLSKYLVIEVKKSLITNQLPKIAIKMKKEYPDLLAPPTKKDHRVTNKISEKDSKKNQSTYQHQNSDKKQKNNLPQQQNKSQHPPSSIKIQHTQQETKTTQQKQNKSTQQKFQHQSLLSFSSSKEKQASKQEVSPNKTTTQKPKQKLIPTQNNSDKSKQKGEHQIHQEQTKHSQQGKTQSNSQKDNQQISHSHPKQKQDEIENVSEKTEKEKETSKIQPKKKTPSKSNSSGQGEKGQAANQQIDEIEALSAYRYHNEDSRKSVLSQASQNSQDSNQRRSHRAKTQFDYNLLFSKKAKPQQPQNNQQQGHHTQESHVTNSEEQQKHIKNQNNGNSQNEEQQNHLSQQIEQE</sequence>
<dbReference type="GeneID" id="7846929"/>
<feature type="compositionally biased region" description="Acidic residues" evidence="5">
    <location>
        <begin position="1206"/>
        <end position="1218"/>
    </location>
</feature>
<gene>
    <name evidence="8" type="ORF">TTHERM_00486440</name>
</gene>
<feature type="coiled-coil region" evidence="4">
    <location>
        <begin position="290"/>
        <end position="326"/>
    </location>
</feature>
<feature type="region of interest" description="Disordered" evidence="5">
    <location>
        <begin position="1860"/>
        <end position="2176"/>
    </location>
</feature>
<protein>
    <submittedName>
        <fullName evidence="8">SET domain protein</fullName>
    </submittedName>
</protein>
<dbReference type="SMART" id="SM00317">
    <property type="entry name" value="SET"/>
    <property type="match status" value="1"/>
</dbReference>
<keyword evidence="2" id="KW-0808">Transferase</keyword>
<dbReference type="RefSeq" id="XP_001032856.3">
    <property type="nucleotide sequence ID" value="XM_001032856.3"/>
</dbReference>
<dbReference type="PROSITE" id="PS50868">
    <property type="entry name" value="POST_SET"/>
    <property type="match status" value="1"/>
</dbReference>
<feature type="compositionally biased region" description="Low complexity" evidence="5">
    <location>
        <begin position="113"/>
        <end position="125"/>
    </location>
</feature>